<organism evidence="15 16">
    <name type="scientific">Neoarthrinium moseri</name>
    <dbReference type="NCBI Taxonomy" id="1658444"/>
    <lineage>
        <taxon>Eukaryota</taxon>
        <taxon>Fungi</taxon>
        <taxon>Dikarya</taxon>
        <taxon>Ascomycota</taxon>
        <taxon>Pezizomycotina</taxon>
        <taxon>Sordariomycetes</taxon>
        <taxon>Xylariomycetidae</taxon>
        <taxon>Amphisphaeriales</taxon>
        <taxon>Apiosporaceae</taxon>
        <taxon>Neoarthrinium</taxon>
    </lineage>
</organism>
<dbReference type="InterPro" id="IPR001128">
    <property type="entry name" value="Cyt_P450"/>
</dbReference>
<evidence type="ECO:0000256" key="1">
    <source>
        <dbReference type="ARBA" id="ARBA00001971"/>
    </source>
</evidence>
<evidence type="ECO:0000256" key="13">
    <source>
        <dbReference type="RuleBase" id="RU000461"/>
    </source>
</evidence>
<evidence type="ECO:0000256" key="2">
    <source>
        <dbReference type="ARBA" id="ARBA00004370"/>
    </source>
</evidence>
<gene>
    <name evidence="15" type="ORF">JX265_001184</name>
</gene>
<dbReference type="PRINTS" id="PR00385">
    <property type="entry name" value="P450"/>
</dbReference>
<name>A0A9Q0AW76_9PEZI</name>
<evidence type="ECO:0000256" key="8">
    <source>
        <dbReference type="ARBA" id="ARBA00023002"/>
    </source>
</evidence>
<keyword evidence="16" id="KW-1185">Reference proteome</keyword>
<reference evidence="15" key="1">
    <citation type="submission" date="2021-03" db="EMBL/GenBank/DDBJ databases">
        <title>Revisited historic fungal species revealed as producer of novel bioactive compounds through whole genome sequencing and comparative genomics.</title>
        <authorList>
            <person name="Vignolle G.A."/>
            <person name="Hochenegger N."/>
            <person name="Mach R.L."/>
            <person name="Mach-Aigner A.R."/>
            <person name="Javad Rahimi M."/>
            <person name="Salim K.A."/>
            <person name="Chan C.M."/>
            <person name="Lim L.B.L."/>
            <person name="Cai F."/>
            <person name="Druzhinina I.S."/>
            <person name="U'Ren J.M."/>
            <person name="Derntl C."/>
        </authorList>
    </citation>
    <scope>NUCLEOTIDE SEQUENCE</scope>
    <source>
        <strain evidence="15">TUCIM 5799</strain>
    </source>
</reference>
<dbReference type="Gene3D" id="1.10.630.10">
    <property type="entry name" value="Cytochrome P450"/>
    <property type="match status" value="1"/>
</dbReference>
<dbReference type="SUPFAM" id="SSF48264">
    <property type="entry name" value="Cytochrome P450"/>
    <property type="match status" value="1"/>
</dbReference>
<dbReference type="Pfam" id="PF00067">
    <property type="entry name" value="p450"/>
    <property type="match status" value="1"/>
</dbReference>
<dbReference type="InterPro" id="IPR036396">
    <property type="entry name" value="Cyt_P450_sf"/>
</dbReference>
<evidence type="ECO:0000256" key="11">
    <source>
        <dbReference type="ARBA" id="ARBA00023136"/>
    </source>
</evidence>
<evidence type="ECO:0000256" key="10">
    <source>
        <dbReference type="ARBA" id="ARBA00023033"/>
    </source>
</evidence>
<proteinExistence type="inferred from homology"/>
<evidence type="ECO:0000313" key="16">
    <source>
        <dbReference type="Proteomes" id="UP000829685"/>
    </source>
</evidence>
<evidence type="ECO:0000256" key="14">
    <source>
        <dbReference type="SAM" id="Phobius"/>
    </source>
</evidence>
<dbReference type="OrthoDB" id="1470350at2759"/>
<feature type="transmembrane region" description="Helical" evidence="14">
    <location>
        <begin position="12"/>
        <end position="33"/>
    </location>
</feature>
<dbReference type="PROSITE" id="PS00086">
    <property type="entry name" value="CYTOCHROME_P450"/>
    <property type="match status" value="1"/>
</dbReference>
<dbReference type="InterPro" id="IPR050121">
    <property type="entry name" value="Cytochrome_P450_monoxygenase"/>
</dbReference>
<protein>
    <recommendedName>
        <fullName evidence="17">Cytochrome P450 monooxygenase</fullName>
    </recommendedName>
</protein>
<dbReference type="GO" id="GO:0004497">
    <property type="term" value="F:monooxygenase activity"/>
    <property type="evidence" value="ECO:0007669"/>
    <property type="project" value="UniProtKB-KW"/>
</dbReference>
<dbReference type="Proteomes" id="UP000829685">
    <property type="component" value="Unassembled WGS sequence"/>
</dbReference>
<comment type="similarity">
    <text evidence="3 13">Belongs to the cytochrome P450 family.</text>
</comment>
<dbReference type="PANTHER" id="PTHR24305:SF210">
    <property type="entry name" value="CYTOCHROME P450 MONOOXYGENASE ASQL-RELATED"/>
    <property type="match status" value="1"/>
</dbReference>
<dbReference type="InterPro" id="IPR017972">
    <property type="entry name" value="Cyt_P450_CS"/>
</dbReference>
<keyword evidence="5 14" id="KW-0812">Transmembrane</keyword>
<evidence type="ECO:0000256" key="5">
    <source>
        <dbReference type="ARBA" id="ARBA00022692"/>
    </source>
</evidence>
<accession>A0A9Q0AW76</accession>
<dbReference type="AlphaFoldDB" id="A0A9Q0AW76"/>
<sequence>MLSIASITPLHVVGAAIATSGLYLLGRCIYILYLHPLAKFPGPKLAALSDAWWAWMFTSGRGAQIMLDVHRKYGDVVRIAPNELSFSSVQSYFDIYGHAGSKSRAEGRFLKTEFYDLGAPRINTVRDPVVHARQRKALSHAFSAKALRDQEDVVQQYVDLFVKQLTRLGSAGKKAIEATEAYNWLTFDIIGDLAFGESFNAVADAKTHFWIAQIFDATQYMLVQQVIKRVPLLKYVESFLVPKGSGEKLQIHTQLSHDKALKRMQLGPDLRPGKEDFFGHMIRKGTITETEIAAQARVLILAGSETTATALSAITYYLLRNPACLAEVQKEVRGRFKAMDEITGDSAAGLKYVHGVIEEGLRLSPPVGSGLPRHSPGAVVDGHYVPAGVIVTNGNYEMARDPRYWHDPEAFRPERWIGEGYHDDKRASQPFSTGSRGCLGLNLAYLELRIIVAKIVFAFDFELESKHLGDWNDECKLYALWRKPKLFVKFHPVVSTAN</sequence>
<feature type="binding site" description="axial binding residue" evidence="12">
    <location>
        <position position="438"/>
    </location>
    <ligand>
        <name>heme</name>
        <dbReference type="ChEBI" id="CHEBI:30413"/>
    </ligand>
    <ligandPart>
        <name>Fe</name>
        <dbReference type="ChEBI" id="CHEBI:18248"/>
    </ligandPart>
</feature>
<dbReference type="PRINTS" id="PR00463">
    <property type="entry name" value="EP450I"/>
</dbReference>
<evidence type="ECO:0000256" key="7">
    <source>
        <dbReference type="ARBA" id="ARBA00022989"/>
    </source>
</evidence>
<evidence type="ECO:0008006" key="17">
    <source>
        <dbReference type="Google" id="ProtNLM"/>
    </source>
</evidence>
<keyword evidence="9 12" id="KW-0408">Iron</keyword>
<dbReference type="InterPro" id="IPR002401">
    <property type="entry name" value="Cyt_P450_E_grp-I"/>
</dbReference>
<keyword evidence="11 14" id="KW-0472">Membrane</keyword>
<evidence type="ECO:0000256" key="4">
    <source>
        <dbReference type="ARBA" id="ARBA00022617"/>
    </source>
</evidence>
<dbReference type="CDD" id="cd11058">
    <property type="entry name" value="CYP60B-like"/>
    <property type="match status" value="1"/>
</dbReference>
<comment type="subcellular location">
    <subcellularLocation>
        <location evidence="2">Membrane</location>
    </subcellularLocation>
</comment>
<keyword evidence="4 12" id="KW-0349">Heme</keyword>
<dbReference type="GO" id="GO:0020037">
    <property type="term" value="F:heme binding"/>
    <property type="evidence" value="ECO:0007669"/>
    <property type="project" value="InterPro"/>
</dbReference>
<evidence type="ECO:0000256" key="9">
    <source>
        <dbReference type="ARBA" id="ARBA00023004"/>
    </source>
</evidence>
<dbReference type="PANTHER" id="PTHR24305">
    <property type="entry name" value="CYTOCHROME P450"/>
    <property type="match status" value="1"/>
</dbReference>
<keyword evidence="7 14" id="KW-1133">Transmembrane helix</keyword>
<dbReference type="GO" id="GO:0016020">
    <property type="term" value="C:membrane"/>
    <property type="evidence" value="ECO:0007669"/>
    <property type="project" value="UniProtKB-SubCell"/>
</dbReference>
<evidence type="ECO:0000256" key="3">
    <source>
        <dbReference type="ARBA" id="ARBA00010617"/>
    </source>
</evidence>
<keyword evidence="6 12" id="KW-0479">Metal-binding</keyword>
<keyword evidence="8 13" id="KW-0560">Oxidoreductase</keyword>
<dbReference type="GO" id="GO:0016705">
    <property type="term" value="F:oxidoreductase activity, acting on paired donors, with incorporation or reduction of molecular oxygen"/>
    <property type="evidence" value="ECO:0007669"/>
    <property type="project" value="InterPro"/>
</dbReference>
<evidence type="ECO:0000256" key="12">
    <source>
        <dbReference type="PIRSR" id="PIRSR602401-1"/>
    </source>
</evidence>
<comment type="cofactor">
    <cofactor evidence="1 12">
        <name>heme</name>
        <dbReference type="ChEBI" id="CHEBI:30413"/>
    </cofactor>
</comment>
<dbReference type="EMBL" id="JAFIMR010000002">
    <property type="protein sequence ID" value="KAI1880944.1"/>
    <property type="molecule type" value="Genomic_DNA"/>
</dbReference>
<evidence type="ECO:0000256" key="6">
    <source>
        <dbReference type="ARBA" id="ARBA00022723"/>
    </source>
</evidence>
<dbReference type="GO" id="GO:0005506">
    <property type="term" value="F:iron ion binding"/>
    <property type="evidence" value="ECO:0007669"/>
    <property type="project" value="InterPro"/>
</dbReference>
<keyword evidence="10 13" id="KW-0503">Monooxygenase</keyword>
<dbReference type="FunFam" id="1.10.630.10:FF:000158">
    <property type="entry name" value="Cytochrome P450, putative (Eurofung)"/>
    <property type="match status" value="1"/>
</dbReference>
<evidence type="ECO:0000313" key="15">
    <source>
        <dbReference type="EMBL" id="KAI1880944.1"/>
    </source>
</evidence>
<comment type="caution">
    <text evidence="15">The sequence shown here is derived from an EMBL/GenBank/DDBJ whole genome shotgun (WGS) entry which is preliminary data.</text>
</comment>